<dbReference type="OrthoDB" id="61846at2157"/>
<organism evidence="2 3">
    <name type="scientific">Halorubrum ezzemoulense</name>
    <name type="common">Halorubrum chaoviator</name>
    <dbReference type="NCBI Taxonomy" id="337243"/>
    <lineage>
        <taxon>Archaea</taxon>
        <taxon>Methanobacteriati</taxon>
        <taxon>Methanobacteriota</taxon>
        <taxon>Stenosarchaea group</taxon>
        <taxon>Halobacteria</taxon>
        <taxon>Halobacteriales</taxon>
        <taxon>Haloferacaceae</taxon>
        <taxon>Halorubrum</taxon>
    </lineage>
</organism>
<sequence>MAGSNHDGSAIDGVDVAAIRRYLAETDVRFAVLFGSRVRGETHDSSDVDVVLRFPEELSPKERFRRRNRIDTDLQGYADDFVDVSDIEDLPLPIARAALREGVRLVGDERELTAYREQIDAEYERTAADREWDRREFIDRLARGDI</sequence>
<evidence type="ECO:0000313" key="2">
    <source>
        <dbReference type="EMBL" id="OYR67206.1"/>
    </source>
</evidence>
<reference evidence="2 3" key="1">
    <citation type="journal article" date="2014" name="Front. Microbiol.">
        <title>Population and genomic analysis of the genus Halorubrum.</title>
        <authorList>
            <person name="Fullmer M.S."/>
            <person name="Soucy S.M."/>
            <person name="Swithers K.S."/>
            <person name="Makkay A.M."/>
            <person name="Wheeler R."/>
            <person name="Ventosa A."/>
            <person name="Gogarten J.P."/>
            <person name="Papke R.T."/>
        </authorList>
    </citation>
    <scope>NUCLEOTIDE SEQUENCE [LARGE SCALE GENOMIC DNA]</scope>
    <source>
        <strain evidence="2 3">G37</strain>
    </source>
</reference>
<dbReference type="PANTHER" id="PTHR43852">
    <property type="entry name" value="NUCLEOTIDYLTRANSFERASE"/>
    <property type="match status" value="1"/>
</dbReference>
<name>A0A256JF99_HALEZ</name>
<dbReference type="InterPro" id="IPR052930">
    <property type="entry name" value="TA_antitoxin_MntA"/>
</dbReference>
<feature type="domain" description="Polymerase beta nucleotidyltransferase" evidence="1">
    <location>
        <begin position="19"/>
        <end position="109"/>
    </location>
</feature>
<dbReference type="SUPFAM" id="SSF81301">
    <property type="entry name" value="Nucleotidyltransferase"/>
    <property type="match status" value="1"/>
</dbReference>
<dbReference type="EMBL" id="NHPB01000111">
    <property type="protein sequence ID" value="OYR67206.1"/>
    <property type="molecule type" value="Genomic_DNA"/>
</dbReference>
<dbReference type="InterPro" id="IPR043519">
    <property type="entry name" value="NT_sf"/>
</dbReference>
<evidence type="ECO:0000259" key="1">
    <source>
        <dbReference type="Pfam" id="PF18765"/>
    </source>
</evidence>
<comment type="caution">
    <text evidence="2">The sequence shown here is derived from an EMBL/GenBank/DDBJ whole genome shotgun (WGS) entry which is preliminary data.</text>
</comment>
<dbReference type="InterPro" id="IPR041633">
    <property type="entry name" value="Polbeta"/>
</dbReference>
<dbReference type="Gene3D" id="3.30.460.10">
    <property type="entry name" value="Beta Polymerase, domain 2"/>
    <property type="match status" value="1"/>
</dbReference>
<gene>
    <name evidence="2" type="ORF">DJ78_16145</name>
</gene>
<dbReference type="Pfam" id="PF18765">
    <property type="entry name" value="Polbeta"/>
    <property type="match status" value="1"/>
</dbReference>
<protein>
    <submittedName>
        <fullName evidence="2">DNA polymerase III subunit beta</fullName>
    </submittedName>
</protein>
<dbReference type="AlphaFoldDB" id="A0A256JF99"/>
<proteinExistence type="predicted"/>
<dbReference type="Proteomes" id="UP000216758">
    <property type="component" value="Unassembled WGS sequence"/>
</dbReference>
<dbReference type="CDD" id="cd05403">
    <property type="entry name" value="NT_KNTase_like"/>
    <property type="match status" value="1"/>
</dbReference>
<dbReference type="NCBIfam" id="NF047752">
    <property type="entry name" value="MntA_antitoxin"/>
    <property type="match status" value="1"/>
</dbReference>
<dbReference type="PANTHER" id="PTHR43852:SF3">
    <property type="entry name" value="NUCLEOTIDYLTRANSFERASE"/>
    <property type="match status" value="1"/>
</dbReference>
<evidence type="ECO:0000313" key="3">
    <source>
        <dbReference type="Proteomes" id="UP000216758"/>
    </source>
</evidence>
<dbReference type="RefSeq" id="WP_094583590.1">
    <property type="nucleotide sequence ID" value="NZ_NHPB01000111.1"/>
</dbReference>
<accession>A0A256JF99</accession>